<proteinExistence type="predicted"/>
<name>A0ABT1VTS5_9PROT</name>
<organism evidence="1 2">
    <name type="scientific">Rhizosaccharibacter radicis</name>
    <dbReference type="NCBI Taxonomy" id="2782605"/>
    <lineage>
        <taxon>Bacteria</taxon>
        <taxon>Pseudomonadati</taxon>
        <taxon>Pseudomonadota</taxon>
        <taxon>Alphaproteobacteria</taxon>
        <taxon>Acetobacterales</taxon>
        <taxon>Acetobacteraceae</taxon>
        <taxon>Rhizosaccharibacter</taxon>
    </lineage>
</organism>
<dbReference type="RefSeq" id="WP_422918321.1">
    <property type="nucleotide sequence ID" value="NZ_JAMZEJ010000001.1"/>
</dbReference>
<evidence type="ECO:0000313" key="1">
    <source>
        <dbReference type="EMBL" id="MCQ8239585.1"/>
    </source>
</evidence>
<gene>
    <name evidence="1" type="ORF">NFI88_01860</name>
</gene>
<keyword evidence="2" id="KW-1185">Reference proteome</keyword>
<evidence type="ECO:0008006" key="3">
    <source>
        <dbReference type="Google" id="ProtNLM"/>
    </source>
</evidence>
<reference evidence="1 2" key="1">
    <citation type="submission" date="2022-06" db="EMBL/GenBank/DDBJ databases">
        <title>Rhizosaccharibacter gen. nov. sp. nov. KSS12, endophytic bacteria isolated from sugarcane.</title>
        <authorList>
            <person name="Pitiwittayakul N."/>
        </authorList>
    </citation>
    <scope>NUCLEOTIDE SEQUENCE [LARGE SCALE GENOMIC DNA]</scope>
    <source>
        <strain evidence="1 2">KSS12</strain>
    </source>
</reference>
<sequence>MRKARFAVGEQVVFTPAGIDNQKAQGDYIVLRVMPMQHNSFDYRVRSERDNHERMVAEDRLDSRRIAAA</sequence>
<protein>
    <recommendedName>
        <fullName evidence="3">Cold-shock protein</fullName>
    </recommendedName>
</protein>
<dbReference type="EMBL" id="JAMZEJ010000001">
    <property type="protein sequence ID" value="MCQ8239585.1"/>
    <property type="molecule type" value="Genomic_DNA"/>
</dbReference>
<accession>A0ABT1VTS5</accession>
<dbReference type="Proteomes" id="UP001524547">
    <property type="component" value="Unassembled WGS sequence"/>
</dbReference>
<comment type="caution">
    <text evidence="1">The sequence shown here is derived from an EMBL/GenBank/DDBJ whole genome shotgun (WGS) entry which is preliminary data.</text>
</comment>
<evidence type="ECO:0000313" key="2">
    <source>
        <dbReference type="Proteomes" id="UP001524547"/>
    </source>
</evidence>